<evidence type="ECO:0000313" key="2">
    <source>
        <dbReference type="Proteomes" id="UP000683925"/>
    </source>
</evidence>
<protein>
    <submittedName>
        <fullName evidence="1">Uncharacterized protein</fullName>
    </submittedName>
</protein>
<dbReference type="EMBL" id="CAJJDP010000041">
    <property type="protein sequence ID" value="CAD8162181.1"/>
    <property type="molecule type" value="Genomic_DNA"/>
</dbReference>
<reference evidence="1" key="1">
    <citation type="submission" date="2021-01" db="EMBL/GenBank/DDBJ databases">
        <authorList>
            <consortium name="Genoscope - CEA"/>
            <person name="William W."/>
        </authorList>
    </citation>
    <scope>NUCLEOTIDE SEQUENCE</scope>
</reference>
<gene>
    <name evidence="1" type="ORF">POCTA_138.1.T0410116</name>
</gene>
<evidence type="ECO:0000313" key="1">
    <source>
        <dbReference type="EMBL" id="CAD8162181.1"/>
    </source>
</evidence>
<comment type="caution">
    <text evidence="1">The sequence shown here is derived from an EMBL/GenBank/DDBJ whole genome shotgun (WGS) entry which is preliminary data.</text>
</comment>
<dbReference type="Proteomes" id="UP000683925">
    <property type="component" value="Unassembled WGS sequence"/>
</dbReference>
<sequence>MKTKLVGLNNFQLKLIINKYCNSKSNNSFLIQVINRCSKRQYAAIENLYRMLMTNIGFRIASQDQNTLITKYKYKSCIKDCMWDINIGKSWEFEDSFKIQRVFLISKIQMTIHQMVRTENEEQRILLSQKNFRQII</sequence>
<dbReference type="AlphaFoldDB" id="A0A8S1UAH1"/>
<name>A0A8S1UAH1_PAROT</name>
<organism evidence="1 2">
    <name type="scientific">Paramecium octaurelia</name>
    <dbReference type="NCBI Taxonomy" id="43137"/>
    <lineage>
        <taxon>Eukaryota</taxon>
        <taxon>Sar</taxon>
        <taxon>Alveolata</taxon>
        <taxon>Ciliophora</taxon>
        <taxon>Intramacronucleata</taxon>
        <taxon>Oligohymenophorea</taxon>
        <taxon>Peniculida</taxon>
        <taxon>Parameciidae</taxon>
        <taxon>Paramecium</taxon>
    </lineage>
</organism>
<keyword evidence="2" id="KW-1185">Reference proteome</keyword>
<accession>A0A8S1UAH1</accession>
<proteinExistence type="predicted"/>